<proteinExistence type="inferred from homology"/>
<evidence type="ECO:0000256" key="8">
    <source>
        <dbReference type="ARBA" id="ARBA00022840"/>
    </source>
</evidence>
<feature type="binding site" evidence="11">
    <location>
        <position position="64"/>
    </location>
    <ligand>
        <name>substrate</name>
    </ligand>
</feature>
<keyword evidence="13" id="KW-1185">Reference proteome</keyword>
<feature type="binding site" evidence="11">
    <location>
        <position position="22"/>
    </location>
    <ligand>
        <name>Mg(2+)</name>
        <dbReference type="ChEBI" id="CHEBI:18420"/>
    </ligand>
</feature>
<evidence type="ECO:0000256" key="2">
    <source>
        <dbReference type="ARBA" id="ARBA00006997"/>
    </source>
</evidence>
<feature type="binding site" evidence="11">
    <location>
        <begin position="18"/>
        <end position="23"/>
    </location>
    <ligand>
        <name>ATP</name>
        <dbReference type="ChEBI" id="CHEBI:30616"/>
    </ligand>
</feature>
<comment type="cofactor">
    <cofactor evidence="11">
        <name>Mg(2+)</name>
        <dbReference type="ChEBI" id="CHEBI:18420"/>
    </cofactor>
    <text evidence="11">Binds 1 Mg(2+) ion per subunit.</text>
</comment>
<dbReference type="KEGG" id="chya:V22_25680"/>
<evidence type="ECO:0000256" key="7">
    <source>
        <dbReference type="ARBA" id="ARBA00022777"/>
    </source>
</evidence>
<comment type="similarity">
    <text evidence="2 11">Belongs to the shikimate kinase family.</text>
</comment>
<dbReference type="Gene3D" id="3.40.50.300">
    <property type="entry name" value="P-loop containing nucleotide triphosphate hydrolases"/>
    <property type="match status" value="1"/>
</dbReference>
<name>A0A517TAC4_9PLAN</name>
<dbReference type="SUPFAM" id="SSF52540">
    <property type="entry name" value="P-loop containing nucleoside triphosphate hydrolases"/>
    <property type="match status" value="1"/>
</dbReference>
<comment type="subcellular location">
    <subcellularLocation>
        <location evidence="11">Cytoplasm</location>
    </subcellularLocation>
</comment>
<comment type="function">
    <text evidence="11">Catalyzes the specific phosphorylation of the 3-hydroxyl group of shikimic acid using ATP as a cosubstrate.</text>
</comment>
<dbReference type="Proteomes" id="UP000319976">
    <property type="component" value="Chromosome"/>
</dbReference>
<dbReference type="GO" id="GO:0008652">
    <property type="term" value="P:amino acid biosynthetic process"/>
    <property type="evidence" value="ECO:0007669"/>
    <property type="project" value="UniProtKB-KW"/>
</dbReference>
<keyword evidence="11" id="KW-0963">Cytoplasm</keyword>
<dbReference type="GO" id="GO:0000287">
    <property type="term" value="F:magnesium ion binding"/>
    <property type="evidence" value="ECO:0007669"/>
    <property type="project" value="UniProtKB-UniRule"/>
</dbReference>
<dbReference type="UniPathway" id="UPA00053">
    <property type="reaction ID" value="UER00088"/>
</dbReference>
<dbReference type="PANTHER" id="PTHR21087">
    <property type="entry name" value="SHIKIMATE KINASE"/>
    <property type="match status" value="1"/>
</dbReference>
<keyword evidence="11" id="KW-0460">Magnesium</keyword>
<keyword evidence="7 11" id="KW-0418">Kinase</keyword>
<feature type="binding site" evidence="11">
    <location>
        <position position="128"/>
    </location>
    <ligand>
        <name>ATP</name>
        <dbReference type="ChEBI" id="CHEBI:30616"/>
    </ligand>
</feature>
<comment type="subunit">
    <text evidence="11">Monomer.</text>
</comment>
<gene>
    <name evidence="12" type="primary">aroK_2</name>
    <name evidence="11" type="synonym">aroK</name>
    <name evidence="12" type="ORF">V22_25680</name>
</gene>
<reference evidence="12 13" key="1">
    <citation type="submission" date="2019-02" db="EMBL/GenBank/DDBJ databases">
        <title>Deep-cultivation of Planctomycetes and their phenomic and genomic characterization uncovers novel biology.</title>
        <authorList>
            <person name="Wiegand S."/>
            <person name="Jogler M."/>
            <person name="Boedeker C."/>
            <person name="Pinto D."/>
            <person name="Vollmers J."/>
            <person name="Rivas-Marin E."/>
            <person name="Kohn T."/>
            <person name="Peeters S.H."/>
            <person name="Heuer A."/>
            <person name="Rast P."/>
            <person name="Oberbeckmann S."/>
            <person name="Bunk B."/>
            <person name="Jeske O."/>
            <person name="Meyerdierks A."/>
            <person name="Storesund J.E."/>
            <person name="Kallscheuer N."/>
            <person name="Luecker S."/>
            <person name="Lage O.M."/>
            <person name="Pohl T."/>
            <person name="Merkel B.J."/>
            <person name="Hornburger P."/>
            <person name="Mueller R.-W."/>
            <person name="Bruemmer F."/>
            <person name="Labrenz M."/>
            <person name="Spormann A.M."/>
            <person name="Op den Camp H."/>
            <person name="Overmann J."/>
            <person name="Amann R."/>
            <person name="Jetten M.S.M."/>
            <person name="Mascher T."/>
            <person name="Medema M.H."/>
            <person name="Devos D.P."/>
            <person name="Kaster A.-K."/>
            <person name="Ovreas L."/>
            <person name="Rohde M."/>
            <person name="Galperin M.Y."/>
            <person name="Jogler C."/>
        </authorList>
    </citation>
    <scope>NUCLEOTIDE SEQUENCE [LARGE SCALE GENOMIC DNA]</scope>
    <source>
        <strain evidence="12 13">V22</strain>
    </source>
</reference>
<dbReference type="PROSITE" id="PS01128">
    <property type="entry name" value="SHIKIMATE_KINASE"/>
    <property type="match status" value="1"/>
</dbReference>
<dbReference type="InterPro" id="IPR000623">
    <property type="entry name" value="Shikimate_kinase/TSH1"/>
</dbReference>
<evidence type="ECO:0000256" key="9">
    <source>
        <dbReference type="ARBA" id="ARBA00023141"/>
    </source>
</evidence>
<dbReference type="CDD" id="cd00464">
    <property type="entry name" value="SK"/>
    <property type="match status" value="1"/>
</dbReference>
<dbReference type="RefSeq" id="WP_145263213.1">
    <property type="nucleotide sequence ID" value="NZ_CP036316.1"/>
</dbReference>
<dbReference type="GO" id="GO:0005524">
    <property type="term" value="F:ATP binding"/>
    <property type="evidence" value="ECO:0007669"/>
    <property type="project" value="UniProtKB-UniRule"/>
</dbReference>
<dbReference type="InterPro" id="IPR027417">
    <property type="entry name" value="P-loop_NTPase"/>
</dbReference>
<feature type="binding site" evidence="11">
    <location>
        <position position="147"/>
    </location>
    <ligand>
        <name>substrate</name>
    </ligand>
</feature>
<evidence type="ECO:0000313" key="12">
    <source>
        <dbReference type="EMBL" id="QDT65319.1"/>
    </source>
</evidence>
<dbReference type="Pfam" id="PF01202">
    <property type="entry name" value="SKI"/>
    <property type="match status" value="1"/>
</dbReference>
<dbReference type="InterPro" id="IPR031322">
    <property type="entry name" value="Shikimate/glucono_kinase"/>
</dbReference>
<evidence type="ECO:0000256" key="3">
    <source>
        <dbReference type="ARBA" id="ARBA00012154"/>
    </source>
</evidence>
<dbReference type="HAMAP" id="MF_00109">
    <property type="entry name" value="Shikimate_kinase"/>
    <property type="match status" value="1"/>
</dbReference>
<evidence type="ECO:0000256" key="1">
    <source>
        <dbReference type="ARBA" id="ARBA00004842"/>
    </source>
</evidence>
<dbReference type="GO" id="GO:0004765">
    <property type="term" value="F:shikimate kinase activity"/>
    <property type="evidence" value="ECO:0007669"/>
    <property type="project" value="UniProtKB-UniRule"/>
</dbReference>
<dbReference type="EMBL" id="CP036316">
    <property type="protein sequence ID" value="QDT65319.1"/>
    <property type="molecule type" value="Genomic_DNA"/>
</dbReference>
<keyword evidence="6 11" id="KW-0547">Nucleotide-binding</keyword>
<sequence>MSDSPNTNQCITLIGYRGCGKSSVAEPLASRLGWNCIDADDEIETVAGKSISEIFAEGGEPEFRRIEREVMAELLKRTNIIIAAGGGAILNAETRKEMAQAGPVIYLRADVDTLLRRIEGDDTTATRRPNLTNTGGRAEIVKMLTLREPIYTATATHVINTQTKDIPEIVTEIIAHLPTGMAEGAGGD</sequence>
<accession>A0A517TAC4</accession>
<dbReference type="GO" id="GO:0005829">
    <property type="term" value="C:cytosol"/>
    <property type="evidence" value="ECO:0007669"/>
    <property type="project" value="TreeGrafter"/>
</dbReference>
<dbReference type="AlphaFoldDB" id="A0A517TAC4"/>
<evidence type="ECO:0000256" key="10">
    <source>
        <dbReference type="ARBA" id="ARBA00048567"/>
    </source>
</evidence>
<dbReference type="GO" id="GO:0009073">
    <property type="term" value="P:aromatic amino acid family biosynthetic process"/>
    <property type="evidence" value="ECO:0007669"/>
    <property type="project" value="UniProtKB-KW"/>
</dbReference>
<evidence type="ECO:0000256" key="11">
    <source>
        <dbReference type="HAMAP-Rule" id="MF_00109"/>
    </source>
</evidence>
<feature type="binding site" evidence="11">
    <location>
        <position position="40"/>
    </location>
    <ligand>
        <name>substrate</name>
    </ligand>
</feature>
<dbReference type="EC" id="2.7.1.71" evidence="3 11"/>
<protein>
    <recommendedName>
        <fullName evidence="3 11">Shikimate kinase</fullName>
        <shortName evidence="11">SK</shortName>
        <ecNumber evidence="3 11">2.7.1.71</ecNumber>
    </recommendedName>
</protein>
<dbReference type="PRINTS" id="PR01100">
    <property type="entry name" value="SHIKIMTKNASE"/>
</dbReference>
<keyword evidence="11" id="KW-0479">Metal-binding</keyword>
<dbReference type="GO" id="GO:0009423">
    <property type="term" value="P:chorismate biosynthetic process"/>
    <property type="evidence" value="ECO:0007669"/>
    <property type="project" value="UniProtKB-UniRule"/>
</dbReference>
<comment type="catalytic activity">
    <reaction evidence="10 11">
        <text>shikimate + ATP = 3-phosphoshikimate + ADP + H(+)</text>
        <dbReference type="Rhea" id="RHEA:13121"/>
        <dbReference type="ChEBI" id="CHEBI:15378"/>
        <dbReference type="ChEBI" id="CHEBI:30616"/>
        <dbReference type="ChEBI" id="CHEBI:36208"/>
        <dbReference type="ChEBI" id="CHEBI:145989"/>
        <dbReference type="ChEBI" id="CHEBI:456216"/>
        <dbReference type="EC" id="2.7.1.71"/>
    </reaction>
</comment>
<dbReference type="InterPro" id="IPR023000">
    <property type="entry name" value="Shikimate_kinase_CS"/>
</dbReference>
<keyword evidence="8 11" id="KW-0067">ATP-binding</keyword>
<keyword evidence="9 11" id="KW-0057">Aromatic amino acid biosynthesis</keyword>
<evidence type="ECO:0000256" key="4">
    <source>
        <dbReference type="ARBA" id="ARBA00022605"/>
    </source>
</evidence>
<dbReference type="PANTHER" id="PTHR21087:SF16">
    <property type="entry name" value="SHIKIMATE KINASE 1, CHLOROPLASTIC"/>
    <property type="match status" value="1"/>
</dbReference>
<keyword evidence="5 11" id="KW-0808">Transferase</keyword>
<evidence type="ECO:0000313" key="13">
    <source>
        <dbReference type="Proteomes" id="UP000319976"/>
    </source>
</evidence>
<comment type="pathway">
    <text evidence="1 11">Metabolic intermediate biosynthesis; chorismate biosynthesis; chorismate from D-erythrose 4-phosphate and phosphoenolpyruvate: step 5/7.</text>
</comment>
<evidence type="ECO:0000256" key="6">
    <source>
        <dbReference type="ARBA" id="ARBA00022741"/>
    </source>
</evidence>
<organism evidence="12 13">
    <name type="scientific">Calycomorphotria hydatis</name>
    <dbReference type="NCBI Taxonomy" id="2528027"/>
    <lineage>
        <taxon>Bacteria</taxon>
        <taxon>Pseudomonadati</taxon>
        <taxon>Planctomycetota</taxon>
        <taxon>Planctomycetia</taxon>
        <taxon>Planctomycetales</taxon>
        <taxon>Planctomycetaceae</taxon>
        <taxon>Calycomorphotria</taxon>
    </lineage>
</organism>
<dbReference type="OrthoDB" id="9800332at2"/>
<evidence type="ECO:0000256" key="5">
    <source>
        <dbReference type="ARBA" id="ARBA00022679"/>
    </source>
</evidence>
<keyword evidence="4 11" id="KW-0028">Amino-acid biosynthesis</keyword>
<comment type="caution">
    <text evidence="11">Lacks conserved residue(s) required for the propagation of feature annotation.</text>
</comment>
<feature type="binding site" evidence="11">
    <location>
        <position position="86"/>
    </location>
    <ligand>
        <name>substrate</name>
    </ligand>
</feature>